<name>A0A150H9D4_9MICO</name>
<dbReference type="PATRIC" id="fig|36807.3.peg.2472"/>
<organism evidence="1 2">
    <name type="scientific">Microbacterium laevaniformans</name>
    <dbReference type="NCBI Taxonomy" id="36807"/>
    <lineage>
        <taxon>Bacteria</taxon>
        <taxon>Bacillati</taxon>
        <taxon>Actinomycetota</taxon>
        <taxon>Actinomycetes</taxon>
        <taxon>Micrococcales</taxon>
        <taxon>Microbacteriaceae</taxon>
        <taxon>Microbacterium</taxon>
    </lineage>
</organism>
<dbReference type="AlphaFoldDB" id="A0A150H9D4"/>
<dbReference type="RefSeq" id="WP_157557063.1">
    <property type="nucleotide sequence ID" value="NZ_LRAD01000053.1"/>
</dbReference>
<reference evidence="1 2" key="1">
    <citation type="submission" date="2016-01" db="EMBL/GenBank/DDBJ databases">
        <title>Draft genome sequences of Microbacterium laevaniformans LCDC 91-0039 and the type strain of Microbacterium hominis LCDC 84-209.</title>
        <authorList>
            <person name="Bernier A.-M."/>
            <person name="Bernard K."/>
        </authorList>
    </citation>
    <scope>NUCLEOTIDE SEQUENCE [LARGE SCALE GENOMIC DNA]</scope>
    <source>
        <strain evidence="1 2">LCDC 91-0039</strain>
    </source>
</reference>
<dbReference type="STRING" id="36807.Mlaev_02429"/>
<dbReference type="EMBL" id="LRAD01000053">
    <property type="protein sequence ID" value="KXZ58726.1"/>
    <property type="molecule type" value="Genomic_DNA"/>
</dbReference>
<evidence type="ECO:0000313" key="2">
    <source>
        <dbReference type="Proteomes" id="UP000075357"/>
    </source>
</evidence>
<comment type="caution">
    <text evidence="1">The sequence shown here is derived from an EMBL/GenBank/DDBJ whole genome shotgun (WGS) entry which is preliminary data.</text>
</comment>
<dbReference type="Proteomes" id="UP000075357">
    <property type="component" value="Unassembled WGS sequence"/>
</dbReference>
<proteinExistence type="predicted"/>
<sequence length="59" mass="6425">MSELTERVQQLTPAELVFSLREVAENVELIDPDITAALLTRAADDLARAHSEEASDDAS</sequence>
<gene>
    <name evidence="1" type="ORF">Mlaev_02429</name>
</gene>
<evidence type="ECO:0000313" key="1">
    <source>
        <dbReference type="EMBL" id="KXZ58726.1"/>
    </source>
</evidence>
<accession>A0A150H9D4</accession>
<protein>
    <submittedName>
        <fullName evidence="1">Uncharacterized protein</fullName>
    </submittedName>
</protein>
<keyword evidence="2" id="KW-1185">Reference proteome</keyword>